<protein>
    <recommendedName>
        <fullName evidence="4">Secreted protein</fullName>
    </recommendedName>
</protein>
<sequence length="81" mass="9700">MVILCVFAVISSSSIVYSACTRLEQMNKTLVRRAQRPRGHIRTRVFMFRCRVSWHIQFRDKGNFMSFNKFCCQQTVFRLFL</sequence>
<evidence type="ECO:0000256" key="1">
    <source>
        <dbReference type="SAM" id="SignalP"/>
    </source>
</evidence>
<evidence type="ECO:0000313" key="2">
    <source>
        <dbReference type="EMBL" id="KAJ3988621.1"/>
    </source>
</evidence>
<proteinExistence type="predicted"/>
<gene>
    <name evidence="2" type="ORF">F5890DRAFT_1490919</name>
</gene>
<keyword evidence="1" id="KW-0732">Signal</keyword>
<dbReference type="Proteomes" id="UP001163850">
    <property type="component" value="Unassembled WGS sequence"/>
</dbReference>
<feature type="chain" id="PRO_5041456441" description="Secreted protein" evidence="1">
    <location>
        <begin position="19"/>
        <end position="81"/>
    </location>
</feature>
<comment type="caution">
    <text evidence="2">The sequence shown here is derived from an EMBL/GenBank/DDBJ whole genome shotgun (WGS) entry which is preliminary data.</text>
</comment>
<evidence type="ECO:0008006" key="4">
    <source>
        <dbReference type="Google" id="ProtNLM"/>
    </source>
</evidence>
<dbReference type="EMBL" id="MU801907">
    <property type="protein sequence ID" value="KAJ3988621.1"/>
    <property type="molecule type" value="Genomic_DNA"/>
</dbReference>
<feature type="signal peptide" evidence="1">
    <location>
        <begin position="1"/>
        <end position="18"/>
    </location>
</feature>
<accession>A0AA38Q8D9</accession>
<organism evidence="2 3">
    <name type="scientific">Lentinula detonsa</name>
    <dbReference type="NCBI Taxonomy" id="2804962"/>
    <lineage>
        <taxon>Eukaryota</taxon>
        <taxon>Fungi</taxon>
        <taxon>Dikarya</taxon>
        <taxon>Basidiomycota</taxon>
        <taxon>Agaricomycotina</taxon>
        <taxon>Agaricomycetes</taxon>
        <taxon>Agaricomycetidae</taxon>
        <taxon>Agaricales</taxon>
        <taxon>Marasmiineae</taxon>
        <taxon>Omphalotaceae</taxon>
        <taxon>Lentinula</taxon>
    </lineage>
</organism>
<evidence type="ECO:0000313" key="3">
    <source>
        <dbReference type="Proteomes" id="UP001163850"/>
    </source>
</evidence>
<dbReference type="AlphaFoldDB" id="A0AA38Q8D9"/>
<reference evidence="2" key="1">
    <citation type="submission" date="2022-08" db="EMBL/GenBank/DDBJ databases">
        <authorList>
            <consortium name="DOE Joint Genome Institute"/>
            <person name="Min B."/>
            <person name="Riley R."/>
            <person name="Sierra-Patev S."/>
            <person name="Naranjo-Ortiz M."/>
            <person name="Looney B."/>
            <person name="Konkel Z."/>
            <person name="Slot J.C."/>
            <person name="Sakamoto Y."/>
            <person name="Steenwyk J.L."/>
            <person name="Rokas A."/>
            <person name="Carro J."/>
            <person name="Camarero S."/>
            <person name="Ferreira P."/>
            <person name="Molpeceres G."/>
            <person name="Ruiz-Duenas F.J."/>
            <person name="Serrano A."/>
            <person name="Henrissat B."/>
            <person name="Drula E."/>
            <person name="Hughes K.W."/>
            <person name="Mata J.L."/>
            <person name="Ishikawa N.K."/>
            <person name="Vargas-Isla R."/>
            <person name="Ushijima S."/>
            <person name="Smith C.A."/>
            <person name="Ahrendt S."/>
            <person name="Andreopoulos W."/>
            <person name="He G."/>
            <person name="Labutti K."/>
            <person name="Lipzen A."/>
            <person name="Ng V."/>
            <person name="Sandor L."/>
            <person name="Barry K."/>
            <person name="Martinez A.T."/>
            <person name="Xiao Y."/>
            <person name="Gibbons J.G."/>
            <person name="Terashima K."/>
            <person name="Hibbett D.S."/>
            <person name="Grigoriev I.V."/>
        </authorList>
    </citation>
    <scope>NUCLEOTIDE SEQUENCE</scope>
    <source>
        <strain evidence="2">TFB7829</strain>
    </source>
</reference>
<name>A0AA38Q8D9_9AGAR</name>